<dbReference type="Proteomes" id="UP000076798">
    <property type="component" value="Unassembled WGS sequence"/>
</dbReference>
<feature type="compositionally biased region" description="Polar residues" evidence="1">
    <location>
        <begin position="73"/>
        <end position="85"/>
    </location>
</feature>
<feature type="compositionally biased region" description="Basic and acidic residues" evidence="1">
    <location>
        <begin position="86"/>
        <end position="96"/>
    </location>
</feature>
<feature type="region of interest" description="Disordered" evidence="1">
    <location>
        <begin position="1"/>
        <end position="105"/>
    </location>
</feature>
<protein>
    <submittedName>
        <fullName evidence="2">Uncharacterized protein</fullName>
    </submittedName>
</protein>
<sequence length="243" mass="26454">MKPTPLSTPMHQSETPDGPSRHFTPAQTPLHVPSEIEIEQPPPPPLHEADESPVNHTEREPEDVPVKMEETSQEVPSNRTEPTQIKQEEPTIKEEAMQQEQPRAAIEHIVKAEFVKGEDVVMSEATDAPKQTSVPPESKTPPSPVTRDADISMDNSMSSLSALSDLPSSPPPPVSHDAPPNPAPKLTLQSPADLEAAKAENSVSIPEENVQIQSEAEHPPQLDQGPRISPKSSLPRSLQMILD</sequence>
<feature type="region of interest" description="Disordered" evidence="1">
    <location>
        <begin position="121"/>
        <end position="243"/>
    </location>
</feature>
<feature type="compositionally biased region" description="Polar residues" evidence="1">
    <location>
        <begin position="1"/>
        <end position="15"/>
    </location>
</feature>
<evidence type="ECO:0000256" key="1">
    <source>
        <dbReference type="SAM" id="MobiDB-lite"/>
    </source>
</evidence>
<evidence type="ECO:0000313" key="3">
    <source>
        <dbReference type="Proteomes" id="UP000076798"/>
    </source>
</evidence>
<dbReference type="EMBL" id="KV428054">
    <property type="protein sequence ID" value="KZT38923.1"/>
    <property type="molecule type" value="Genomic_DNA"/>
</dbReference>
<gene>
    <name evidence="2" type="ORF">SISSUDRAFT_700101</name>
</gene>
<organism evidence="2 3">
    <name type="scientific">Sistotremastrum suecicum HHB10207 ss-3</name>
    <dbReference type="NCBI Taxonomy" id="1314776"/>
    <lineage>
        <taxon>Eukaryota</taxon>
        <taxon>Fungi</taxon>
        <taxon>Dikarya</taxon>
        <taxon>Basidiomycota</taxon>
        <taxon>Agaricomycotina</taxon>
        <taxon>Agaricomycetes</taxon>
        <taxon>Sistotremastrales</taxon>
        <taxon>Sistotremastraceae</taxon>
        <taxon>Sistotremastrum</taxon>
    </lineage>
</organism>
<feature type="compositionally biased region" description="Pro residues" evidence="1">
    <location>
        <begin position="168"/>
        <end position="183"/>
    </location>
</feature>
<feature type="compositionally biased region" description="Low complexity" evidence="1">
    <location>
        <begin position="152"/>
        <end position="167"/>
    </location>
</feature>
<proteinExistence type="predicted"/>
<keyword evidence="3" id="KW-1185">Reference proteome</keyword>
<name>A0A166DV15_9AGAM</name>
<accession>A0A166DV15</accession>
<reference evidence="2 3" key="1">
    <citation type="journal article" date="2016" name="Mol. Biol. Evol.">
        <title>Comparative Genomics of Early-Diverging Mushroom-Forming Fungi Provides Insights into the Origins of Lignocellulose Decay Capabilities.</title>
        <authorList>
            <person name="Nagy L.G."/>
            <person name="Riley R."/>
            <person name="Tritt A."/>
            <person name="Adam C."/>
            <person name="Daum C."/>
            <person name="Floudas D."/>
            <person name="Sun H."/>
            <person name="Yadav J.S."/>
            <person name="Pangilinan J."/>
            <person name="Larsson K.H."/>
            <person name="Matsuura K."/>
            <person name="Barry K."/>
            <person name="Labutti K."/>
            <person name="Kuo R."/>
            <person name="Ohm R.A."/>
            <person name="Bhattacharya S.S."/>
            <person name="Shirouzu T."/>
            <person name="Yoshinaga Y."/>
            <person name="Martin F.M."/>
            <person name="Grigoriev I.V."/>
            <person name="Hibbett D.S."/>
        </authorList>
    </citation>
    <scope>NUCLEOTIDE SEQUENCE [LARGE SCALE GENOMIC DNA]</scope>
    <source>
        <strain evidence="2 3">HHB10207 ss-3</strain>
    </source>
</reference>
<evidence type="ECO:0000313" key="2">
    <source>
        <dbReference type="EMBL" id="KZT38923.1"/>
    </source>
</evidence>
<dbReference type="AlphaFoldDB" id="A0A166DV15"/>
<feature type="compositionally biased region" description="Basic and acidic residues" evidence="1">
    <location>
        <begin position="56"/>
        <end position="70"/>
    </location>
</feature>